<reference evidence="8" key="1">
    <citation type="journal article" date="2019" name="Int. J. Syst. Evol. Microbiol.">
        <title>The Global Catalogue of Microorganisms (GCM) 10K type strain sequencing project: providing services to taxonomists for standard genome sequencing and annotation.</title>
        <authorList>
            <consortium name="The Broad Institute Genomics Platform"/>
            <consortium name="The Broad Institute Genome Sequencing Center for Infectious Disease"/>
            <person name="Wu L."/>
            <person name="Ma J."/>
        </authorList>
    </citation>
    <scope>NUCLEOTIDE SEQUENCE [LARGE SCALE GENOMIC DNA]</scope>
    <source>
        <strain evidence="8">CGMCC 1.13574</strain>
    </source>
</reference>
<evidence type="ECO:0000256" key="2">
    <source>
        <dbReference type="ARBA" id="ARBA00022692"/>
    </source>
</evidence>
<feature type="domain" description="DUF1232" evidence="6">
    <location>
        <begin position="24"/>
        <end position="57"/>
    </location>
</feature>
<sequence length="79" mass="8977">MRGPGFFENVVGMFKDKQTPVRDKLLIAGGVVYIISPIDLIPDFLLLVGYVDDFACLIGTVTLFYKTYNRYVRRTRIVG</sequence>
<protein>
    <submittedName>
        <fullName evidence="7">YkvA family protein</fullName>
    </submittedName>
</protein>
<keyword evidence="4 5" id="KW-0472">Membrane</keyword>
<evidence type="ECO:0000256" key="5">
    <source>
        <dbReference type="SAM" id="Phobius"/>
    </source>
</evidence>
<proteinExistence type="predicted"/>
<comment type="subcellular location">
    <subcellularLocation>
        <location evidence="1">Endomembrane system</location>
        <topology evidence="1">Multi-pass membrane protein</topology>
    </subcellularLocation>
</comment>
<keyword evidence="8" id="KW-1185">Reference proteome</keyword>
<dbReference type="InterPro" id="IPR010652">
    <property type="entry name" value="DUF1232"/>
</dbReference>
<keyword evidence="2 5" id="KW-0812">Transmembrane</keyword>
<dbReference type="Proteomes" id="UP001597343">
    <property type="component" value="Unassembled WGS sequence"/>
</dbReference>
<feature type="transmembrane region" description="Helical" evidence="5">
    <location>
        <begin position="21"/>
        <end position="38"/>
    </location>
</feature>
<keyword evidence="3 5" id="KW-1133">Transmembrane helix</keyword>
<evidence type="ECO:0000313" key="7">
    <source>
        <dbReference type="EMBL" id="MFD2169694.1"/>
    </source>
</evidence>
<accession>A0ABW4ZWH0</accession>
<name>A0ABW4ZWH0_9BACL</name>
<evidence type="ECO:0000313" key="8">
    <source>
        <dbReference type="Proteomes" id="UP001597343"/>
    </source>
</evidence>
<evidence type="ECO:0000256" key="3">
    <source>
        <dbReference type="ARBA" id="ARBA00022989"/>
    </source>
</evidence>
<dbReference type="RefSeq" id="WP_386045042.1">
    <property type="nucleotide sequence ID" value="NZ_JBHUIO010000005.1"/>
</dbReference>
<dbReference type="Pfam" id="PF06803">
    <property type="entry name" value="DUF1232"/>
    <property type="match status" value="1"/>
</dbReference>
<evidence type="ECO:0000259" key="6">
    <source>
        <dbReference type="Pfam" id="PF06803"/>
    </source>
</evidence>
<feature type="transmembrane region" description="Helical" evidence="5">
    <location>
        <begin position="44"/>
        <end position="65"/>
    </location>
</feature>
<gene>
    <name evidence="7" type="ORF">ACFSOY_06765</name>
</gene>
<organism evidence="7 8">
    <name type="scientific">Tumebacillus lipolyticus</name>
    <dbReference type="NCBI Taxonomy" id="1280370"/>
    <lineage>
        <taxon>Bacteria</taxon>
        <taxon>Bacillati</taxon>
        <taxon>Bacillota</taxon>
        <taxon>Bacilli</taxon>
        <taxon>Bacillales</taxon>
        <taxon>Alicyclobacillaceae</taxon>
        <taxon>Tumebacillus</taxon>
    </lineage>
</organism>
<evidence type="ECO:0000256" key="1">
    <source>
        <dbReference type="ARBA" id="ARBA00004127"/>
    </source>
</evidence>
<evidence type="ECO:0000256" key="4">
    <source>
        <dbReference type="ARBA" id="ARBA00023136"/>
    </source>
</evidence>
<comment type="caution">
    <text evidence="7">The sequence shown here is derived from an EMBL/GenBank/DDBJ whole genome shotgun (WGS) entry which is preliminary data.</text>
</comment>
<dbReference type="EMBL" id="JBHUIO010000005">
    <property type="protein sequence ID" value="MFD2169694.1"/>
    <property type="molecule type" value="Genomic_DNA"/>
</dbReference>